<dbReference type="STRING" id="571932.SAMN05421743_12155"/>
<name>A0A1H4H232_9BACI</name>
<gene>
    <name evidence="1" type="ORF">SAMN05421743_12155</name>
</gene>
<accession>A0A1H4H232</accession>
<dbReference type="RefSeq" id="WP_093046481.1">
    <property type="nucleotide sequence ID" value="NZ_FNQR01000021.1"/>
</dbReference>
<sequence>MSGLKGRWQNKVNPLLLVFVEETHPDGYITGYECDSSQGGKPKHRYLKEKREYITDNFIRG</sequence>
<keyword evidence="2" id="KW-1185">Reference proteome</keyword>
<dbReference type="Proteomes" id="UP000198584">
    <property type="component" value="Unassembled WGS sequence"/>
</dbReference>
<organism evidence="1 2">
    <name type="scientific">Thalassobacillus cyri</name>
    <dbReference type="NCBI Taxonomy" id="571932"/>
    <lineage>
        <taxon>Bacteria</taxon>
        <taxon>Bacillati</taxon>
        <taxon>Bacillota</taxon>
        <taxon>Bacilli</taxon>
        <taxon>Bacillales</taxon>
        <taxon>Bacillaceae</taxon>
        <taxon>Thalassobacillus</taxon>
    </lineage>
</organism>
<dbReference type="AlphaFoldDB" id="A0A1H4H232"/>
<evidence type="ECO:0000313" key="1">
    <source>
        <dbReference type="EMBL" id="SEB15863.1"/>
    </source>
</evidence>
<protein>
    <submittedName>
        <fullName evidence="1">Uncharacterized protein</fullName>
    </submittedName>
</protein>
<evidence type="ECO:0000313" key="2">
    <source>
        <dbReference type="Proteomes" id="UP000198584"/>
    </source>
</evidence>
<reference evidence="1 2" key="1">
    <citation type="submission" date="2016-10" db="EMBL/GenBank/DDBJ databases">
        <authorList>
            <person name="de Groot N.N."/>
        </authorList>
    </citation>
    <scope>NUCLEOTIDE SEQUENCE [LARGE SCALE GENOMIC DNA]</scope>
    <source>
        <strain evidence="1 2">CCM7597</strain>
    </source>
</reference>
<proteinExistence type="predicted"/>
<dbReference type="EMBL" id="FNQR01000021">
    <property type="protein sequence ID" value="SEB15863.1"/>
    <property type="molecule type" value="Genomic_DNA"/>
</dbReference>